<dbReference type="InterPro" id="IPR036388">
    <property type="entry name" value="WH-like_DNA-bd_sf"/>
</dbReference>
<dbReference type="OrthoDB" id="435402at2759"/>
<dbReference type="STRING" id="1047168.A0A0F4GGK4"/>
<feature type="region of interest" description="Disordered" evidence="3">
    <location>
        <begin position="25"/>
        <end position="58"/>
    </location>
</feature>
<sequence length="702" mass="77861">MEDNIQSSPAMPATPASITAEMAIEPTSLTSNTDTIDQSSDRVQSPTNAMTAPPTFSEMPATTSTDLAVHEPPKVHPDAAEIIRQIEFYLSDENLPGDAHLLARTGPTGDGWVSINELFGFKKMRNYKPRTLAKQALLMSDKLIVNGKFIRRKDPLTVPLHVTPAINDDRVKSKLVIDKPWLTKAMLKPTGFEEGATEGPLKPEEYAAQRKLFDPEMDFTIRIEYAVTKYLSKRKMHQKTANIFIKFLLFGGFDGGQNKFTGGLDEKAMEEYDKDEIMQMKAQYGVADCVLDGLLEPANAKGETPWGVDFESMAKAFLSSEFFQRFDWMEEQVVIDTTNVLKNFYNYILYHDVAPEFEEDILKAREICNVAAKELPILAAVSRSLPGSFNQACSTLFDGYYRSVRVNEPNAEWVHPDDDLGFSDKVAWGIFNCGAGAHCTQEQMKMIAEIKMAGLKELPVKTYDTGLEVTAVEFADQGAMAVYNDPDVRGTELDKPTGVMRCKLWQAPNQAPMDLTAARKAELDAQKLRTYDFTVEEAILRNCFPGMKLVVAVKELEGLGLVWIDHFDKVYPSFHTYTRNEFWRERKVPGPPDSWMVRANEKDAERAARGGELSPFRDGGEECEHDRCREGRDVSGGGDGNGGSDEGGLDGIDSMAMGERDEEEGHACGDANGGEIDVDGAHTDTDGLPAQASGVDRMPQDD</sequence>
<feature type="compositionally biased region" description="Gly residues" evidence="3">
    <location>
        <begin position="634"/>
        <end position="650"/>
    </location>
</feature>
<proteinExistence type="predicted"/>
<dbReference type="Pfam" id="PF09692">
    <property type="entry name" value="Arb1"/>
    <property type="match status" value="1"/>
</dbReference>
<dbReference type="SUPFAM" id="SSF46785">
    <property type="entry name" value="Winged helix' DNA-binding domain"/>
    <property type="match status" value="1"/>
</dbReference>
<evidence type="ECO:0000256" key="3">
    <source>
        <dbReference type="SAM" id="MobiDB-lite"/>
    </source>
</evidence>
<gene>
    <name evidence="5" type="ORF">TI39_contig618g00004</name>
</gene>
<dbReference type="GO" id="GO:0031047">
    <property type="term" value="P:regulatory ncRNA-mediated gene silencing"/>
    <property type="evidence" value="ECO:0007669"/>
    <property type="project" value="InterPro"/>
</dbReference>
<dbReference type="InterPro" id="IPR006630">
    <property type="entry name" value="La_HTH"/>
</dbReference>
<dbReference type="InterPro" id="IPR018606">
    <property type="entry name" value="Arb1"/>
</dbReference>
<dbReference type="SMART" id="SM00715">
    <property type="entry name" value="LA"/>
    <property type="match status" value="1"/>
</dbReference>
<dbReference type="InterPro" id="IPR036390">
    <property type="entry name" value="WH_DNA-bd_sf"/>
</dbReference>
<name>A0A0F4GGK4_9PEZI</name>
<dbReference type="EMBL" id="LAFY01000610">
    <property type="protein sequence ID" value="KJX96511.1"/>
    <property type="molecule type" value="Genomic_DNA"/>
</dbReference>
<comment type="caution">
    <text evidence="5">The sequence shown here is derived from an EMBL/GenBank/DDBJ whole genome shotgun (WGS) entry which is preliminary data.</text>
</comment>
<dbReference type="Gene3D" id="1.10.10.10">
    <property type="entry name" value="Winged helix-like DNA-binding domain superfamily/Winged helix DNA-binding domain"/>
    <property type="match status" value="1"/>
</dbReference>
<feature type="compositionally biased region" description="Basic and acidic residues" evidence="3">
    <location>
        <begin position="618"/>
        <end position="633"/>
    </location>
</feature>
<dbReference type="GO" id="GO:0003729">
    <property type="term" value="F:mRNA binding"/>
    <property type="evidence" value="ECO:0007669"/>
    <property type="project" value="TreeGrafter"/>
</dbReference>
<keyword evidence="1 2" id="KW-0694">RNA-binding</keyword>
<protein>
    <recommendedName>
        <fullName evidence="4">HTH La-type RNA-binding domain-containing protein</fullName>
    </recommendedName>
</protein>
<dbReference type="Proteomes" id="UP000033647">
    <property type="component" value="Unassembled WGS sequence"/>
</dbReference>
<dbReference type="PROSITE" id="PS50961">
    <property type="entry name" value="HTH_LA"/>
    <property type="match status" value="1"/>
</dbReference>
<evidence type="ECO:0000256" key="1">
    <source>
        <dbReference type="ARBA" id="ARBA00022884"/>
    </source>
</evidence>
<evidence type="ECO:0000256" key="2">
    <source>
        <dbReference type="PROSITE-ProRule" id="PRU00332"/>
    </source>
</evidence>
<evidence type="ECO:0000313" key="6">
    <source>
        <dbReference type="Proteomes" id="UP000033647"/>
    </source>
</evidence>
<dbReference type="AlphaFoldDB" id="A0A0F4GGK4"/>
<evidence type="ECO:0000313" key="5">
    <source>
        <dbReference type="EMBL" id="KJX96511.1"/>
    </source>
</evidence>
<dbReference type="InterPro" id="IPR045180">
    <property type="entry name" value="La_dom_prot"/>
</dbReference>
<reference evidence="5 6" key="1">
    <citation type="submission" date="2015-03" db="EMBL/GenBank/DDBJ databases">
        <title>RNA-seq based gene annotation and comparative genomics of four Zymoseptoria species reveal species-specific pathogenicity related genes and transposable element activity.</title>
        <authorList>
            <person name="Grandaubert J."/>
            <person name="Bhattacharyya A."/>
            <person name="Stukenbrock E.H."/>
        </authorList>
    </citation>
    <scope>NUCLEOTIDE SEQUENCE [LARGE SCALE GENOMIC DNA]</scope>
    <source>
        <strain evidence="5 6">Zb18110</strain>
    </source>
</reference>
<feature type="region of interest" description="Disordered" evidence="3">
    <location>
        <begin position="605"/>
        <end position="702"/>
    </location>
</feature>
<dbReference type="GO" id="GO:0033167">
    <property type="term" value="C:ARC complex"/>
    <property type="evidence" value="ECO:0007669"/>
    <property type="project" value="InterPro"/>
</dbReference>
<organism evidence="5 6">
    <name type="scientific">Zymoseptoria brevis</name>
    <dbReference type="NCBI Taxonomy" id="1047168"/>
    <lineage>
        <taxon>Eukaryota</taxon>
        <taxon>Fungi</taxon>
        <taxon>Dikarya</taxon>
        <taxon>Ascomycota</taxon>
        <taxon>Pezizomycotina</taxon>
        <taxon>Dothideomycetes</taxon>
        <taxon>Dothideomycetidae</taxon>
        <taxon>Mycosphaerellales</taxon>
        <taxon>Mycosphaerellaceae</taxon>
        <taxon>Zymoseptoria</taxon>
    </lineage>
</organism>
<dbReference type="PANTHER" id="PTHR22792">
    <property type="entry name" value="LUPUS LA PROTEIN-RELATED"/>
    <property type="match status" value="1"/>
</dbReference>
<feature type="compositionally biased region" description="Polar residues" evidence="3">
    <location>
        <begin position="27"/>
        <end position="50"/>
    </location>
</feature>
<feature type="domain" description="HTH La-type RNA-binding" evidence="4">
    <location>
        <begin position="72"/>
        <end position="162"/>
    </location>
</feature>
<dbReference type="PANTHER" id="PTHR22792:SF140">
    <property type="entry name" value="ACHILLES, ISOFORM A"/>
    <property type="match status" value="1"/>
</dbReference>
<dbReference type="Pfam" id="PF05383">
    <property type="entry name" value="La"/>
    <property type="match status" value="1"/>
</dbReference>
<accession>A0A0F4GGK4</accession>
<keyword evidence="6" id="KW-1185">Reference proteome</keyword>
<evidence type="ECO:0000259" key="4">
    <source>
        <dbReference type="PROSITE" id="PS50961"/>
    </source>
</evidence>